<organism evidence="1">
    <name type="scientific">Loa loa</name>
    <name type="common">Eye worm</name>
    <name type="synonym">Filaria loa</name>
    <dbReference type="NCBI Taxonomy" id="7209"/>
    <lineage>
        <taxon>Eukaryota</taxon>
        <taxon>Metazoa</taxon>
        <taxon>Ecdysozoa</taxon>
        <taxon>Nematoda</taxon>
        <taxon>Chromadorea</taxon>
        <taxon>Rhabditida</taxon>
        <taxon>Spirurina</taxon>
        <taxon>Spiruromorpha</taxon>
        <taxon>Filarioidea</taxon>
        <taxon>Onchocercidae</taxon>
        <taxon>Loa</taxon>
    </lineage>
</organism>
<dbReference type="KEGG" id="loa:LOAG_11316"/>
<gene>
    <name evidence="1" type="ORF">LOAG_11316</name>
</gene>
<evidence type="ECO:0000313" key="1">
    <source>
        <dbReference type="EMBL" id="EFO17186.1"/>
    </source>
</evidence>
<reference evidence="1" key="1">
    <citation type="submission" date="2012-04" db="EMBL/GenBank/DDBJ databases">
        <title>The Genome Sequence of Loa loa.</title>
        <authorList>
            <consortium name="The Broad Institute Genome Sequencing Platform"/>
            <consortium name="Broad Institute Genome Sequencing Center for Infectious Disease"/>
            <person name="Nutman T.B."/>
            <person name="Fink D.L."/>
            <person name="Russ C."/>
            <person name="Young S."/>
            <person name="Zeng Q."/>
            <person name="Gargeya S."/>
            <person name="Alvarado L."/>
            <person name="Berlin A."/>
            <person name="Chapman S.B."/>
            <person name="Chen Z."/>
            <person name="Freedman E."/>
            <person name="Gellesch M."/>
            <person name="Goldberg J."/>
            <person name="Griggs A."/>
            <person name="Gujja S."/>
            <person name="Heilman E.R."/>
            <person name="Heiman D."/>
            <person name="Howarth C."/>
            <person name="Mehta T."/>
            <person name="Neiman D."/>
            <person name="Pearson M."/>
            <person name="Roberts A."/>
            <person name="Saif S."/>
            <person name="Shea T."/>
            <person name="Shenoy N."/>
            <person name="Sisk P."/>
            <person name="Stolte C."/>
            <person name="Sykes S."/>
            <person name="White J."/>
            <person name="Yandava C."/>
            <person name="Haas B."/>
            <person name="Henn M.R."/>
            <person name="Nusbaum C."/>
            <person name="Birren B."/>
        </authorList>
    </citation>
    <scope>NUCLEOTIDE SEQUENCE [LARGE SCALE GENOMIC DNA]</scope>
</reference>
<dbReference type="CTD" id="9948768"/>
<proteinExistence type="predicted"/>
<dbReference type="GeneID" id="9948768"/>
<dbReference type="InParanoid" id="A0A1S0TN88"/>
<dbReference type="RefSeq" id="XP_003146885.1">
    <property type="nucleotide sequence ID" value="XM_003146837.1"/>
</dbReference>
<dbReference type="AlphaFoldDB" id="A0A1S0TN88"/>
<accession>A0A1S0TN88</accession>
<protein>
    <submittedName>
        <fullName evidence="1">Uncharacterized protein</fullName>
    </submittedName>
</protein>
<sequence length="100" mass="11914">MITNPVLTFFFIDLIECITVTYYRSVVFDRNEILPLIVSSYQKNWQVLICYLFGLIQPFYNFKNIAVHTLFRENGRKRNLYPLLATFTNILPIQIDQIVF</sequence>
<dbReference type="EMBL" id="JH712170">
    <property type="protein sequence ID" value="EFO17186.1"/>
    <property type="molecule type" value="Genomic_DNA"/>
</dbReference>
<name>A0A1S0TN88_LOALO</name>